<evidence type="ECO:0000313" key="3">
    <source>
        <dbReference type="EMBL" id="RII43509.1"/>
    </source>
</evidence>
<dbReference type="AlphaFoldDB" id="A0A399JH06"/>
<dbReference type="EMBL" id="QQXK01000003">
    <property type="protein sequence ID" value="RII43509.1"/>
    <property type="molecule type" value="Genomic_DNA"/>
</dbReference>
<dbReference type="Proteomes" id="UP000265419">
    <property type="component" value="Unassembled WGS sequence"/>
</dbReference>
<comment type="similarity">
    <text evidence="1">Belongs to the SURF1 family.</text>
</comment>
<protein>
    <recommendedName>
        <fullName evidence="1">SURF1-like protein</fullName>
    </recommendedName>
</protein>
<comment type="caution">
    <text evidence="3">The sequence shown here is derived from an EMBL/GenBank/DDBJ whole genome shotgun (WGS) entry which is preliminary data.</text>
</comment>
<feature type="transmembrane region" description="Helical" evidence="1">
    <location>
        <begin position="212"/>
        <end position="233"/>
    </location>
</feature>
<dbReference type="Pfam" id="PF02104">
    <property type="entry name" value="SURF1"/>
    <property type="match status" value="1"/>
</dbReference>
<dbReference type="InterPro" id="IPR002994">
    <property type="entry name" value="Surf1/Shy1"/>
</dbReference>
<feature type="region of interest" description="Disordered" evidence="2">
    <location>
        <begin position="261"/>
        <end position="298"/>
    </location>
</feature>
<keyword evidence="1" id="KW-1003">Cell membrane</keyword>
<dbReference type="CDD" id="cd06662">
    <property type="entry name" value="SURF1"/>
    <property type="match status" value="1"/>
</dbReference>
<reference evidence="3 4" key="1">
    <citation type="submission" date="2018-07" db="EMBL/GenBank/DDBJ databases">
        <title>Arthrobacter sp. nov., isolated from raw cow's milk with high bacterial count.</title>
        <authorList>
            <person name="Hahne J."/>
            <person name="Isele D."/>
            <person name="Lipski A."/>
        </authorList>
    </citation>
    <scope>NUCLEOTIDE SEQUENCE [LARGE SCALE GENOMIC DNA]</scope>
    <source>
        <strain evidence="3 4">JZ R-35</strain>
    </source>
</reference>
<evidence type="ECO:0000256" key="2">
    <source>
        <dbReference type="SAM" id="MobiDB-lite"/>
    </source>
</evidence>
<keyword evidence="1" id="KW-1133">Transmembrane helix</keyword>
<comment type="subcellular location">
    <subcellularLocation>
        <location evidence="1">Cell membrane</location>
        <topology evidence="1">Multi-pass membrane protein</topology>
    </subcellularLocation>
</comment>
<gene>
    <name evidence="3" type="ORF">DWB68_02275</name>
</gene>
<keyword evidence="4" id="KW-1185">Reference proteome</keyword>
<feature type="compositionally biased region" description="Low complexity" evidence="2">
    <location>
        <begin position="274"/>
        <end position="285"/>
    </location>
</feature>
<evidence type="ECO:0000313" key="4">
    <source>
        <dbReference type="Proteomes" id="UP000265419"/>
    </source>
</evidence>
<sequence length="298" mass="31588">MKTALKPKWIATLVGALLAATAFVWLSQWQFGESKTVTADTSGTTEHAVPLTEHFQPGRDMYVADADQIVTATGHFVEGSAFLVSGRLQDGKEGYWVAAAFEPDGAPGKNVIPVVRGWQAEADAPAALPTGEVSLEGRLLPSESPTGTREVANGPYAEISAAWMANAWDRDSYDGFIVAFKATSGGNDAGAASAGLEQIWVGPQPSGTTVNWLNIFYGVEWVVFAGFAFFIWWRLVKDDYQRDEEYELELAAWRQRQAAREALAASGGDGAPGAEGQAGDAEAASPTQPGPAPSGPGH</sequence>
<accession>A0A399JH06</accession>
<evidence type="ECO:0000256" key="1">
    <source>
        <dbReference type="RuleBase" id="RU363076"/>
    </source>
</evidence>
<organism evidence="3 4">
    <name type="scientific">Galactobacter valiniphilus</name>
    <dbReference type="NCBI Taxonomy" id="2676122"/>
    <lineage>
        <taxon>Bacteria</taxon>
        <taxon>Bacillati</taxon>
        <taxon>Actinomycetota</taxon>
        <taxon>Actinomycetes</taxon>
        <taxon>Micrococcales</taxon>
        <taxon>Micrococcaceae</taxon>
        <taxon>Galactobacter</taxon>
    </lineage>
</organism>
<feature type="compositionally biased region" description="Pro residues" evidence="2">
    <location>
        <begin position="288"/>
        <end position="298"/>
    </location>
</feature>
<dbReference type="GO" id="GO:0005886">
    <property type="term" value="C:plasma membrane"/>
    <property type="evidence" value="ECO:0007669"/>
    <property type="project" value="UniProtKB-SubCell"/>
</dbReference>
<keyword evidence="1" id="KW-0812">Transmembrane</keyword>
<proteinExistence type="inferred from homology"/>
<comment type="caution">
    <text evidence="1">Lacks conserved residue(s) required for the propagation of feature annotation.</text>
</comment>
<name>A0A399JH06_9MICC</name>
<keyword evidence="1" id="KW-0472">Membrane</keyword>